<evidence type="ECO:0000313" key="2">
    <source>
        <dbReference type="EMBL" id="EKX49107.1"/>
    </source>
</evidence>
<dbReference type="PaxDb" id="55529-EKX49107"/>
<proteinExistence type="predicted"/>
<reference evidence="2 4" key="1">
    <citation type="journal article" date="2012" name="Nature">
        <title>Algal genomes reveal evolutionary mosaicism and the fate of nucleomorphs.</title>
        <authorList>
            <consortium name="DOE Joint Genome Institute"/>
            <person name="Curtis B.A."/>
            <person name="Tanifuji G."/>
            <person name="Burki F."/>
            <person name="Gruber A."/>
            <person name="Irimia M."/>
            <person name="Maruyama S."/>
            <person name="Arias M.C."/>
            <person name="Ball S.G."/>
            <person name="Gile G.H."/>
            <person name="Hirakawa Y."/>
            <person name="Hopkins J.F."/>
            <person name="Kuo A."/>
            <person name="Rensing S.A."/>
            <person name="Schmutz J."/>
            <person name="Symeonidi A."/>
            <person name="Elias M."/>
            <person name="Eveleigh R.J."/>
            <person name="Herman E.K."/>
            <person name="Klute M.J."/>
            <person name="Nakayama T."/>
            <person name="Obornik M."/>
            <person name="Reyes-Prieto A."/>
            <person name="Armbrust E.V."/>
            <person name="Aves S.J."/>
            <person name="Beiko R.G."/>
            <person name="Coutinho P."/>
            <person name="Dacks J.B."/>
            <person name="Durnford D.G."/>
            <person name="Fast N.M."/>
            <person name="Green B.R."/>
            <person name="Grisdale C.J."/>
            <person name="Hempel F."/>
            <person name="Henrissat B."/>
            <person name="Hoppner M.P."/>
            <person name="Ishida K."/>
            <person name="Kim E."/>
            <person name="Koreny L."/>
            <person name="Kroth P.G."/>
            <person name="Liu Y."/>
            <person name="Malik S.B."/>
            <person name="Maier U.G."/>
            <person name="McRose D."/>
            <person name="Mock T."/>
            <person name="Neilson J.A."/>
            <person name="Onodera N.T."/>
            <person name="Poole A.M."/>
            <person name="Pritham E.J."/>
            <person name="Richards T.A."/>
            <person name="Rocap G."/>
            <person name="Roy S.W."/>
            <person name="Sarai C."/>
            <person name="Schaack S."/>
            <person name="Shirato S."/>
            <person name="Slamovits C.H."/>
            <person name="Spencer D.F."/>
            <person name="Suzuki S."/>
            <person name="Worden A.Z."/>
            <person name="Zauner S."/>
            <person name="Barry K."/>
            <person name="Bell C."/>
            <person name="Bharti A.K."/>
            <person name="Crow J.A."/>
            <person name="Grimwood J."/>
            <person name="Kramer R."/>
            <person name="Lindquist E."/>
            <person name="Lucas S."/>
            <person name="Salamov A."/>
            <person name="McFadden G.I."/>
            <person name="Lane C.E."/>
            <person name="Keeling P.J."/>
            <person name="Gray M.W."/>
            <person name="Grigoriev I.V."/>
            <person name="Archibald J.M."/>
        </authorList>
    </citation>
    <scope>NUCLEOTIDE SEQUENCE</scope>
    <source>
        <strain evidence="2 4">CCMP2712</strain>
    </source>
</reference>
<feature type="compositionally biased region" description="Basic and acidic residues" evidence="1">
    <location>
        <begin position="34"/>
        <end position="57"/>
    </location>
</feature>
<dbReference type="KEGG" id="gtt:GUITHDRAFT_105189"/>
<dbReference type="Proteomes" id="UP000011087">
    <property type="component" value="Unassembled WGS sequence"/>
</dbReference>
<gene>
    <name evidence="2" type="ORF">GUITHDRAFT_105189</name>
</gene>
<evidence type="ECO:0000256" key="1">
    <source>
        <dbReference type="SAM" id="MobiDB-lite"/>
    </source>
</evidence>
<feature type="region of interest" description="Disordered" evidence="1">
    <location>
        <begin position="88"/>
        <end position="115"/>
    </location>
</feature>
<dbReference type="EMBL" id="JH992983">
    <property type="protein sequence ID" value="EKX49107.1"/>
    <property type="molecule type" value="Genomic_DNA"/>
</dbReference>
<dbReference type="RefSeq" id="XP_005836087.1">
    <property type="nucleotide sequence ID" value="XM_005836030.1"/>
</dbReference>
<evidence type="ECO:0000313" key="4">
    <source>
        <dbReference type="Proteomes" id="UP000011087"/>
    </source>
</evidence>
<reference evidence="4" key="2">
    <citation type="submission" date="2012-11" db="EMBL/GenBank/DDBJ databases">
        <authorList>
            <person name="Kuo A."/>
            <person name="Curtis B.A."/>
            <person name="Tanifuji G."/>
            <person name="Burki F."/>
            <person name="Gruber A."/>
            <person name="Irimia M."/>
            <person name="Maruyama S."/>
            <person name="Arias M.C."/>
            <person name="Ball S.G."/>
            <person name="Gile G.H."/>
            <person name="Hirakawa Y."/>
            <person name="Hopkins J.F."/>
            <person name="Rensing S.A."/>
            <person name="Schmutz J."/>
            <person name="Symeonidi A."/>
            <person name="Elias M."/>
            <person name="Eveleigh R.J."/>
            <person name="Herman E.K."/>
            <person name="Klute M.J."/>
            <person name="Nakayama T."/>
            <person name="Obornik M."/>
            <person name="Reyes-Prieto A."/>
            <person name="Armbrust E.V."/>
            <person name="Aves S.J."/>
            <person name="Beiko R.G."/>
            <person name="Coutinho P."/>
            <person name="Dacks J.B."/>
            <person name="Durnford D.G."/>
            <person name="Fast N.M."/>
            <person name="Green B.R."/>
            <person name="Grisdale C."/>
            <person name="Hempe F."/>
            <person name="Henrissat B."/>
            <person name="Hoppner M.P."/>
            <person name="Ishida K.-I."/>
            <person name="Kim E."/>
            <person name="Koreny L."/>
            <person name="Kroth P.G."/>
            <person name="Liu Y."/>
            <person name="Malik S.-B."/>
            <person name="Maier U.G."/>
            <person name="McRose D."/>
            <person name="Mock T."/>
            <person name="Neilson J.A."/>
            <person name="Onodera N.T."/>
            <person name="Poole A.M."/>
            <person name="Pritham E.J."/>
            <person name="Richards T.A."/>
            <person name="Rocap G."/>
            <person name="Roy S.W."/>
            <person name="Sarai C."/>
            <person name="Schaack S."/>
            <person name="Shirato S."/>
            <person name="Slamovits C.H."/>
            <person name="Spencer D.F."/>
            <person name="Suzuki S."/>
            <person name="Worden A.Z."/>
            <person name="Zauner S."/>
            <person name="Barry K."/>
            <person name="Bell C."/>
            <person name="Bharti A.K."/>
            <person name="Crow J.A."/>
            <person name="Grimwood J."/>
            <person name="Kramer R."/>
            <person name="Lindquist E."/>
            <person name="Lucas S."/>
            <person name="Salamov A."/>
            <person name="McFadden G.I."/>
            <person name="Lane C.E."/>
            <person name="Keeling P.J."/>
            <person name="Gray M.W."/>
            <person name="Grigoriev I.V."/>
            <person name="Archibald J.M."/>
        </authorList>
    </citation>
    <scope>NUCLEOTIDE SEQUENCE</scope>
    <source>
        <strain evidence="4">CCMP2712</strain>
    </source>
</reference>
<dbReference type="AlphaFoldDB" id="L1JL93"/>
<protein>
    <submittedName>
        <fullName evidence="2 3">Uncharacterized protein</fullName>
    </submittedName>
</protein>
<sequence length="115" mass="12260">MLHDGRRPSQVTGAEDEGARLLRGEATGRAGMGTREESGMSPRRDQKQDSKREEGRLDGAVLAARQIRLSMSGLMLVAGTVARTAAALSKRASKSTTSGRLQALAGRGDHTEEQQ</sequence>
<keyword evidence="4" id="KW-1185">Reference proteome</keyword>
<organism evidence="2">
    <name type="scientific">Guillardia theta (strain CCMP2712)</name>
    <name type="common">Cryptophyte</name>
    <dbReference type="NCBI Taxonomy" id="905079"/>
    <lineage>
        <taxon>Eukaryota</taxon>
        <taxon>Cryptophyceae</taxon>
        <taxon>Pyrenomonadales</taxon>
        <taxon>Geminigeraceae</taxon>
        <taxon>Guillardia</taxon>
    </lineage>
</organism>
<feature type="region of interest" description="Disordered" evidence="1">
    <location>
        <begin position="1"/>
        <end position="58"/>
    </location>
</feature>
<evidence type="ECO:0000313" key="3">
    <source>
        <dbReference type="EnsemblProtists" id="EKX49107"/>
    </source>
</evidence>
<name>L1JL93_GUITC</name>
<reference evidence="3" key="3">
    <citation type="submission" date="2015-06" db="UniProtKB">
        <authorList>
            <consortium name="EnsemblProtists"/>
        </authorList>
    </citation>
    <scope>IDENTIFICATION</scope>
</reference>
<dbReference type="EnsemblProtists" id="EKX49107">
    <property type="protein sequence ID" value="EKX49107"/>
    <property type="gene ID" value="GUITHDRAFT_105189"/>
</dbReference>
<accession>L1JL93</accession>
<dbReference type="GeneID" id="17305778"/>
<dbReference type="HOGENOM" id="CLU_2113622_0_0_1"/>